<evidence type="ECO:0000313" key="3">
    <source>
        <dbReference type="Proteomes" id="UP000275571"/>
    </source>
</evidence>
<evidence type="ECO:0000313" key="2">
    <source>
        <dbReference type="EMBL" id="AYE36791.1"/>
    </source>
</evidence>
<keyword evidence="3" id="KW-1185">Reference proteome</keyword>
<dbReference type="RefSeq" id="WP_120104710.1">
    <property type="nucleotide sequence ID" value="NZ_CP028885.1"/>
</dbReference>
<organism evidence="2 3">
    <name type="scientific">Borrelia turcica IST7</name>
    <dbReference type="NCBI Taxonomy" id="1104446"/>
    <lineage>
        <taxon>Bacteria</taxon>
        <taxon>Pseudomonadati</taxon>
        <taxon>Spirochaetota</taxon>
        <taxon>Spirochaetia</taxon>
        <taxon>Spirochaetales</taxon>
        <taxon>Borreliaceae</taxon>
        <taxon>Borrelia</taxon>
    </lineage>
</organism>
<accession>A0A386PMI0</accession>
<protein>
    <submittedName>
        <fullName evidence="2">Uncharacterized protein</fullName>
    </submittedName>
</protein>
<sequence length="214" mass="24764">MIFKNRLEKYNILFKSNLTVPDIAKILDVSESTVLKARMKLVGDVVGVNNKAEKQYAHSLNKIELNGKSNLGNESDLGKDDLDSLTRNAICEAYKLEGERDSFYKFFYKIANSYINSHFKYKEIKLGAAFKKLVGLNNQILNLEREIKEVGIREIISVDDSNLCRKLKLDLKFKIYKRNRLAKKLILNDMKEDYDCLVKLKEIFKSRDLKLGKT</sequence>
<dbReference type="OrthoDB" id="350504at2"/>
<dbReference type="AlphaFoldDB" id="A0A386PMI0"/>
<keyword evidence="1" id="KW-0175">Coiled coil</keyword>
<proteinExistence type="predicted"/>
<evidence type="ECO:0000256" key="1">
    <source>
        <dbReference type="SAM" id="Coils"/>
    </source>
</evidence>
<dbReference type="Proteomes" id="UP000275571">
    <property type="component" value="Plasmid lp129"/>
</dbReference>
<name>A0A386PMI0_9SPIR</name>
<dbReference type="EMBL" id="CP028885">
    <property type="protein sequence ID" value="AYE36791.1"/>
    <property type="molecule type" value="Genomic_DNA"/>
</dbReference>
<geneLocation type="plasmid" evidence="2 3">
    <name>lp129</name>
</geneLocation>
<reference evidence="2 3" key="1">
    <citation type="journal article" date="2018" name="Infect. Genet. Evol.">
        <title>Genome-wide analysis of Borrelia turcica and 'Candidatus Borrelia tachyglossi' shows relapsing fever-like genomes with unique genomic links to Lyme disease Borrelia.</title>
        <authorList>
            <person name="Gofton A.W."/>
            <person name="Margos G."/>
            <person name="Fingerle V."/>
            <person name="Hepner S."/>
            <person name="Loh S.M."/>
            <person name="Ryan U."/>
            <person name="Irwin P."/>
            <person name="Oskam C.L."/>
        </authorList>
    </citation>
    <scope>NUCLEOTIDE SEQUENCE [LARGE SCALE GENOMIC DNA]</scope>
    <source>
        <strain evidence="2 3">IST7</strain>
        <plasmid evidence="2">lp129</plasmid>
    </source>
</reference>
<keyword evidence="2" id="KW-0614">Plasmid</keyword>
<gene>
    <name evidence="2" type="ORF">DB313_04650</name>
</gene>
<feature type="coiled-coil region" evidence="1">
    <location>
        <begin position="126"/>
        <end position="153"/>
    </location>
</feature>
<dbReference type="KEGG" id="btur:DB313_04650"/>